<dbReference type="EMBL" id="JAAFGS010000002">
    <property type="protein sequence ID" value="NGZ75014.1"/>
    <property type="molecule type" value="Genomic_DNA"/>
</dbReference>
<dbReference type="Gene3D" id="1.10.287.950">
    <property type="entry name" value="Methyl-accepting chemotaxis protein"/>
    <property type="match status" value="1"/>
</dbReference>
<dbReference type="Pfam" id="PF00015">
    <property type="entry name" value="MCPsignal"/>
    <property type="match status" value="1"/>
</dbReference>
<evidence type="ECO:0000256" key="8">
    <source>
        <dbReference type="ARBA" id="ARBA00029447"/>
    </source>
</evidence>
<dbReference type="PANTHER" id="PTHR32089">
    <property type="entry name" value="METHYL-ACCEPTING CHEMOTAXIS PROTEIN MCPB"/>
    <property type="match status" value="1"/>
</dbReference>
<keyword evidence="5 10" id="KW-1133">Transmembrane helix</keyword>
<evidence type="ECO:0000256" key="10">
    <source>
        <dbReference type="SAM" id="Phobius"/>
    </source>
</evidence>
<keyword evidence="3" id="KW-0145">Chemotaxis</keyword>
<dbReference type="RefSeq" id="WP_166273362.1">
    <property type="nucleotide sequence ID" value="NZ_JAAFGS010000002.1"/>
</dbReference>
<keyword evidence="7 9" id="KW-0807">Transducer</keyword>
<dbReference type="SUPFAM" id="SSF103190">
    <property type="entry name" value="Sensory domain-like"/>
    <property type="match status" value="1"/>
</dbReference>
<proteinExistence type="inferred from homology"/>
<evidence type="ECO:0000256" key="3">
    <source>
        <dbReference type="ARBA" id="ARBA00022500"/>
    </source>
</evidence>
<keyword evidence="14" id="KW-1185">Reference proteome</keyword>
<evidence type="ECO:0000256" key="7">
    <source>
        <dbReference type="ARBA" id="ARBA00023224"/>
    </source>
</evidence>
<evidence type="ECO:0000256" key="2">
    <source>
        <dbReference type="ARBA" id="ARBA00022475"/>
    </source>
</evidence>
<dbReference type="Pfam" id="PF02743">
    <property type="entry name" value="dCache_1"/>
    <property type="match status" value="1"/>
</dbReference>
<dbReference type="Gene3D" id="6.10.340.10">
    <property type="match status" value="1"/>
</dbReference>
<evidence type="ECO:0000259" key="12">
    <source>
        <dbReference type="PROSITE" id="PS50885"/>
    </source>
</evidence>
<dbReference type="PROSITE" id="PS50111">
    <property type="entry name" value="CHEMOTAXIS_TRANSDUC_2"/>
    <property type="match status" value="1"/>
</dbReference>
<feature type="transmembrane region" description="Helical" evidence="10">
    <location>
        <begin position="25"/>
        <end position="47"/>
    </location>
</feature>
<evidence type="ECO:0000313" key="13">
    <source>
        <dbReference type="EMBL" id="NGZ75014.1"/>
    </source>
</evidence>
<dbReference type="Pfam" id="PF00672">
    <property type="entry name" value="HAMP"/>
    <property type="match status" value="1"/>
</dbReference>
<dbReference type="InterPro" id="IPR003660">
    <property type="entry name" value="HAMP_dom"/>
</dbReference>
<dbReference type="InterPro" id="IPR004089">
    <property type="entry name" value="MCPsignal_dom"/>
</dbReference>
<sequence length="691" mass="74797">MAKQIKEQKQNEPRKAKRLSLKVKLPLLISLLIVIVLVGSNLLAFTFSSALITVKSKDEINANADRTSESLSALVDLEGQLAHNISVSPSLRNLLELRDAGTMNEEAFFSPSNALQAQTNELFKEAQAGSTGIESMMVADSKGTIVAASNPDSLKGDRSDREYFQKVMQSGQPFISDAILSKTTGNLIVVFAQPVKGSSGKVLGVSINTISAQFFVEKLQNIQINKEGSLIVTSRGGTVMYDSKDDSTVGKPYESEGFENLLAEETNGEILKGSVENDQSYIRYSKIPAADWVVLVQDSYKDIQAPLGGLLKNMLLAILVSILLAVAVGILISRSITVPIARLNGLFKRLAEGDLTARAEGKYKSELADLADSFNTMADSNKLLIGQMNHSIEVLTANTTDLERTSQSTARSIGETSVTTMEIAKAMESQSHDTERIVGRFYGIGERIESLGRKTEIIQGSADSINQVFDASSSVVSSLIDINAKNELEIQNISTTTEMLAESSQRIGQITDAINQISTQTNLLALNASIEAARAGEHGRGFAVVADEIRKLAQQSADQANEIGGIIRQTLEQVEKSNESVGAIREISSTQNEYVDRTRQSFEDIMQSVTAITGQIRDMASEFKAMERDKDEVLEASQSMSASGEEVSASVQQVTATVQEQSGMVSHLADMVQSIERLTQELGEAAAKFKI</sequence>
<dbReference type="PANTHER" id="PTHR32089:SF112">
    <property type="entry name" value="LYSOZYME-LIKE PROTEIN-RELATED"/>
    <property type="match status" value="1"/>
</dbReference>
<accession>A0ABX0F641</accession>
<feature type="domain" description="HAMP" evidence="12">
    <location>
        <begin position="334"/>
        <end position="386"/>
    </location>
</feature>
<gene>
    <name evidence="13" type="ORF">GYN08_06770</name>
</gene>
<name>A0ABX0F641_9BACL</name>
<dbReference type="InterPro" id="IPR033479">
    <property type="entry name" value="dCache_1"/>
</dbReference>
<feature type="transmembrane region" description="Helical" evidence="10">
    <location>
        <begin position="314"/>
        <end position="332"/>
    </location>
</feature>
<organism evidence="13 14">
    <name type="scientific">Saccharibacillus alkalitolerans</name>
    <dbReference type="NCBI Taxonomy" id="2705290"/>
    <lineage>
        <taxon>Bacteria</taxon>
        <taxon>Bacillati</taxon>
        <taxon>Bacillota</taxon>
        <taxon>Bacilli</taxon>
        <taxon>Bacillales</taxon>
        <taxon>Paenibacillaceae</taxon>
        <taxon>Saccharibacillus</taxon>
    </lineage>
</organism>
<dbReference type="Proteomes" id="UP000800303">
    <property type="component" value="Unassembled WGS sequence"/>
</dbReference>
<dbReference type="SMART" id="SM00283">
    <property type="entry name" value="MA"/>
    <property type="match status" value="1"/>
</dbReference>
<feature type="domain" description="Methyl-accepting transducer" evidence="11">
    <location>
        <begin position="405"/>
        <end position="655"/>
    </location>
</feature>
<reference evidence="13 14" key="1">
    <citation type="submission" date="2020-01" db="EMBL/GenBank/DDBJ databases">
        <title>Polyphasic characterisation and genomic insights into a novel alkali tolerant bacterium VR-M41.</title>
        <authorList>
            <person name="Vemuluri V.R."/>
        </authorList>
    </citation>
    <scope>NUCLEOTIDE SEQUENCE [LARGE SCALE GENOMIC DNA]</scope>
    <source>
        <strain evidence="13 14">VR-M41</strain>
    </source>
</reference>
<dbReference type="Gene3D" id="3.30.450.20">
    <property type="entry name" value="PAS domain"/>
    <property type="match status" value="1"/>
</dbReference>
<dbReference type="InterPro" id="IPR029151">
    <property type="entry name" value="Sensor-like_sf"/>
</dbReference>
<dbReference type="CDD" id="cd06225">
    <property type="entry name" value="HAMP"/>
    <property type="match status" value="1"/>
</dbReference>
<evidence type="ECO:0000256" key="1">
    <source>
        <dbReference type="ARBA" id="ARBA00004651"/>
    </source>
</evidence>
<evidence type="ECO:0000313" key="14">
    <source>
        <dbReference type="Proteomes" id="UP000800303"/>
    </source>
</evidence>
<dbReference type="PROSITE" id="PS50885">
    <property type="entry name" value="HAMP"/>
    <property type="match status" value="1"/>
</dbReference>
<evidence type="ECO:0000256" key="5">
    <source>
        <dbReference type="ARBA" id="ARBA00022989"/>
    </source>
</evidence>
<evidence type="ECO:0000256" key="4">
    <source>
        <dbReference type="ARBA" id="ARBA00022692"/>
    </source>
</evidence>
<evidence type="ECO:0000256" key="9">
    <source>
        <dbReference type="PROSITE-ProRule" id="PRU00284"/>
    </source>
</evidence>
<protein>
    <submittedName>
        <fullName evidence="13">Methyl-accepting chemotaxis protein</fullName>
    </submittedName>
</protein>
<keyword evidence="4 10" id="KW-0812">Transmembrane</keyword>
<comment type="caution">
    <text evidence="13">The sequence shown here is derived from an EMBL/GenBank/DDBJ whole genome shotgun (WGS) entry which is preliminary data.</text>
</comment>
<keyword evidence="2" id="KW-1003">Cell membrane</keyword>
<evidence type="ECO:0000259" key="11">
    <source>
        <dbReference type="PROSITE" id="PS50111"/>
    </source>
</evidence>
<comment type="similarity">
    <text evidence="8">Belongs to the methyl-accepting chemotaxis (MCP) protein family.</text>
</comment>
<dbReference type="CDD" id="cd12914">
    <property type="entry name" value="PDC1_DGC_like"/>
    <property type="match status" value="1"/>
</dbReference>
<evidence type="ECO:0000256" key="6">
    <source>
        <dbReference type="ARBA" id="ARBA00023136"/>
    </source>
</evidence>
<dbReference type="SUPFAM" id="SSF58104">
    <property type="entry name" value="Methyl-accepting chemotaxis protein (MCP) signaling domain"/>
    <property type="match status" value="1"/>
</dbReference>
<keyword evidence="6 10" id="KW-0472">Membrane</keyword>
<dbReference type="SMART" id="SM00304">
    <property type="entry name" value="HAMP"/>
    <property type="match status" value="1"/>
</dbReference>
<comment type="subcellular location">
    <subcellularLocation>
        <location evidence="1">Cell membrane</location>
        <topology evidence="1">Multi-pass membrane protein</topology>
    </subcellularLocation>
</comment>